<dbReference type="Gene3D" id="2.60.60.30">
    <property type="entry name" value="sav2460 like domains"/>
    <property type="match status" value="1"/>
</dbReference>
<dbReference type="Gene3D" id="3.30.40.10">
    <property type="entry name" value="Zinc/RING finger domain, C3HC4 (zinc finger)"/>
    <property type="match status" value="1"/>
</dbReference>
<gene>
    <name evidence="6" type="ORF">KUTeg_002558</name>
</gene>
<dbReference type="Gene3D" id="3.10.20.90">
    <property type="entry name" value="Phosphatidylinositol 3-kinase Catalytic Subunit, Chain A, domain 1"/>
    <property type="match status" value="1"/>
</dbReference>
<dbReference type="InterPro" id="IPR003325">
    <property type="entry name" value="TerD"/>
</dbReference>
<dbReference type="PROSITE" id="PS50053">
    <property type="entry name" value="UBIQUITIN_2"/>
    <property type="match status" value="1"/>
</dbReference>
<keyword evidence="2" id="KW-0862">Zinc</keyword>
<comment type="caution">
    <text evidence="6">The sequence shown here is derived from an EMBL/GenBank/DDBJ whole genome shotgun (WGS) entry which is preliminary data.</text>
</comment>
<evidence type="ECO:0000313" key="7">
    <source>
        <dbReference type="Proteomes" id="UP001217089"/>
    </source>
</evidence>
<dbReference type="Pfam" id="PF02342">
    <property type="entry name" value="TerD"/>
    <property type="match status" value="1"/>
</dbReference>
<dbReference type="EMBL" id="JARBDR010000141">
    <property type="protein sequence ID" value="KAJ8320971.1"/>
    <property type="molecule type" value="Genomic_DNA"/>
</dbReference>
<accession>A0ABQ9FW50</accession>
<reference evidence="6 7" key="1">
    <citation type="submission" date="2022-12" db="EMBL/GenBank/DDBJ databases">
        <title>Chromosome-level genome of Tegillarca granosa.</title>
        <authorList>
            <person name="Kim J."/>
        </authorList>
    </citation>
    <scope>NUCLEOTIDE SEQUENCE [LARGE SCALE GENOMIC DNA]</scope>
    <source>
        <strain evidence="6">Teg-2019</strain>
        <tissue evidence="6">Adductor muscle</tissue>
    </source>
</reference>
<dbReference type="InterPro" id="IPR013083">
    <property type="entry name" value="Znf_RING/FYVE/PHD"/>
</dbReference>
<evidence type="ECO:0000256" key="1">
    <source>
        <dbReference type="ARBA" id="ARBA00022771"/>
    </source>
</evidence>
<evidence type="ECO:0000256" key="2">
    <source>
        <dbReference type="ARBA" id="ARBA00022833"/>
    </source>
</evidence>
<feature type="domain" description="Ubiquitin-like" evidence="4">
    <location>
        <begin position="114"/>
        <end position="191"/>
    </location>
</feature>
<dbReference type="InterPro" id="IPR000626">
    <property type="entry name" value="Ubiquitin-like_dom"/>
</dbReference>
<keyword evidence="1 3" id="KW-0863">Zinc-finger</keyword>
<dbReference type="PANTHER" id="PTHR32097">
    <property type="entry name" value="CAMP-BINDING PROTEIN 1-RELATED"/>
    <property type="match status" value="1"/>
</dbReference>
<protein>
    <recommendedName>
        <fullName evidence="8">RING-type domain-containing protein</fullName>
    </recommendedName>
</protein>
<sequence length="386" mass="44703">MTSLIKRGIVTLKQLKELLEIKNMKCRICKIEKLSKEFPPENLTEKCEHYISHCLRCIVDYVKKEHKCPDCNLEVDPNSITMQVYETILEQLFGIEPEEYTELVIPESEKNGILNVKTLTGEFVHVGYDPEMTVVDLKTKVKDGLKLNTDKIENLKLIYKNRELKMYKKSYELVKIKDYDIPKNSSLQLIILLYTVSSGLKHLVFDLSWQFPKKIPDIFRWIPLINYFERDHVDATCFVFEGEICMQVVNAETKKSDDGAVVHSGSKLNQSKRTGKQSIKVDMTKLKPQVKHLFFTLSARDTPTLSDYPNPKLKLYDESDTSKSLCKSSFRNELAQSIVMCSLSLDTDGLWRVYDYGEKTEGNIKNYNSLKLKLGKLVKTFFSRFE</sequence>
<feature type="domain" description="RING-type" evidence="5">
    <location>
        <begin position="26"/>
        <end position="72"/>
    </location>
</feature>
<dbReference type="Proteomes" id="UP001217089">
    <property type="component" value="Unassembled WGS sequence"/>
</dbReference>
<dbReference type="SUPFAM" id="SSF54236">
    <property type="entry name" value="Ubiquitin-like"/>
    <property type="match status" value="1"/>
</dbReference>
<evidence type="ECO:0000313" key="6">
    <source>
        <dbReference type="EMBL" id="KAJ8320971.1"/>
    </source>
</evidence>
<dbReference type="InterPro" id="IPR029071">
    <property type="entry name" value="Ubiquitin-like_domsf"/>
</dbReference>
<proteinExistence type="predicted"/>
<keyword evidence="7" id="KW-1185">Reference proteome</keyword>
<dbReference type="PANTHER" id="PTHR32097:SF17">
    <property type="entry name" value="CAMP-BINDING PROTEIN 1-RELATED"/>
    <property type="match status" value="1"/>
</dbReference>
<evidence type="ECO:0008006" key="8">
    <source>
        <dbReference type="Google" id="ProtNLM"/>
    </source>
</evidence>
<evidence type="ECO:0000256" key="3">
    <source>
        <dbReference type="PROSITE-ProRule" id="PRU00175"/>
    </source>
</evidence>
<dbReference type="CDD" id="cd17039">
    <property type="entry name" value="Ubl_ubiquitin_like"/>
    <property type="match status" value="1"/>
</dbReference>
<evidence type="ECO:0000259" key="5">
    <source>
        <dbReference type="PROSITE" id="PS50089"/>
    </source>
</evidence>
<dbReference type="PROSITE" id="PS50089">
    <property type="entry name" value="ZF_RING_2"/>
    <property type="match status" value="1"/>
</dbReference>
<organism evidence="6 7">
    <name type="scientific">Tegillarca granosa</name>
    <name type="common">Malaysian cockle</name>
    <name type="synonym">Anadara granosa</name>
    <dbReference type="NCBI Taxonomy" id="220873"/>
    <lineage>
        <taxon>Eukaryota</taxon>
        <taxon>Metazoa</taxon>
        <taxon>Spiralia</taxon>
        <taxon>Lophotrochozoa</taxon>
        <taxon>Mollusca</taxon>
        <taxon>Bivalvia</taxon>
        <taxon>Autobranchia</taxon>
        <taxon>Pteriomorphia</taxon>
        <taxon>Arcoida</taxon>
        <taxon>Arcoidea</taxon>
        <taxon>Arcidae</taxon>
        <taxon>Tegillarca</taxon>
    </lineage>
</organism>
<name>A0ABQ9FW50_TEGGR</name>
<evidence type="ECO:0000259" key="4">
    <source>
        <dbReference type="PROSITE" id="PS50053"/>
    </source>
</evidence>
<dbReference type="SUPFAM" id="SSF57850">
    <property type="entry name" value="RING/U-box"/>
    <property type="match status" value="1"/>
</dbReference>
<keyword evidence="1 3" id="KW-0479">Metal-binding</keyword>
<dbReference type="InterPro" id="IPR001841">
    <property type="entry name" value="Znf_RING"/>
</dbReference>
<dbReference type="InterPro" id="IPR051324">
    <property type="entry name" value="Stress/Tellurium_Resist"/>
</dbReference>